<feature type="region of interest" description="Disordered" evidence="1">
    <location>
        <begin position="1"/>
        <end position="71"/>
    </location>
</feature>
<keyword evidence="3" id="KW-1185">Reference proteome</keyword>
<dbReference type="EMBL" id="JBHSMS010000028">
    <property type="protein sequence ID" value="MFC5511253.1"/>
    <property type="molecule type" value="Genomic_DNA"/>
</dbReference>
<organism evidence="2 3">
    <name type="scientific">Massilia jejuensis</name>
    <dbReference type="NCBI Taxonomy" id="648894"/>
    <lineage>
        <taxon>Bacteria</taxon>
        <taxon>Pseudomonadati</taxon>
        <taxon>Pseudomonadota</taxon>
        <taxon>Betaproteobacteria</taxon>
        <taxon>Burkholderiales</taxon>
        <taxon>Oxalobacteraceae</taxon>
        <taxon>Telluria group</taxon>
        <taxon>Massilia</taxon>
    </lineage>
</organism>
<gene>
    <name evidence="2" type="ORF">ACFPOU_08950</name>
</gene>
<sequence>MTRKPVPAKGATAPTARAATRTPGSATTPATARIARSAPAAGAAKAGSRAAAKPVSAKASPKTAAKVPARAAVKPAAKAAVKAAPKAARKPAGPVAKAAAKPAAKSAPGVRNAVRALVKAGRETPAAGRTRAAAATPAAPDTARPMLVRDSFTMPDEEYAVLATVKQACLKAGFEIKKSELLRIGVALVGRLDLATLRQVLDSLPQLKTGRPPSQ</sequence>
<protein>
    <recommendedName>
        <fullName evidence="4">Histone H1/5</fullName>
    </recommendedName>
</protein>
<evidence type="ECO:0000313" key="2">
    <source>
        <dbReference type="EMBL" id="MFC5511253.1"/>
    </source>
</evidence>
<evidence type="ECO:0000313" key="3">
    <source>
        <dbReference type="Proteomes" id="UP001596031"/>
    </source>
</evidence>
<comment type="caution">
    <text evidence="2">The sequence shown here is derived from an EMBL/GenBank/DDBJ whole genome shotgun (WGS) entry which is preliminary data.</text>
</comment>
<feature type="compositionally biased region" description="Low complexity" evidence="1">
    <location>
        <begin position="11"/>
        <end position="71"/>
    </location>
</feature>
<name>A0ABW0PGW3_9BURK</name>
<accession>A0ABW0PGW3</accession>
<evidence type="ECO:0000256" key="1">
    <source>
        <dbReference type="SAM" id="MobiDB-lite"/>
    </source>
</evidence>
<proteinExistence type="predicted"/>
<dbReference type="RefSeq" id="WP_379719636.1">
    <property type="nucleotide sequence ID" value="NZ_JBHSMS010000028.1"/>
</dbReference>
<reference evidence="3" key="1">
    <citation type="journal article" date="2019" name="Int. J. Syst. Evol. Microbiol.">
        <title>The Global Catalogue of Microorganisms (GCM) 10K type strain sequencing project: providing services to taxonomists for standard genome sequencing and annotation.</title>
        <authorList>
            <consortium name="The Broad Institute Genomics Platform"/>
            <consortium name="The Broad Institute Genome Sequencing Center for Infectious Disease"/>
            <person name="Wu L."/>
            <person name="Ma J."/>
        </authorList>
    </citation>
    <scope>NUCLEOTIDE SEQUENCE [LARGE SCALE GENOMIC DNA]</scope>
    <source>
        <strain evidence="3">CCUG 38813</strain>
    </source>
</reference>
<dbReference type="Proteomes" id="UP001596031">
    <property type="component" value="Unassembled WGS sequence"/>
</dbReference>
<evidence type="ECO:0008006" key="4">
    <source>
        <dbReference type="Google" id="ProtNLM"/>
    </source>
</evidence>